<reference evidence="3" key="1">
    <citation type="submission" date="2023-06" db="EMBL/GenBank/DDBJ databases">
        <title>Survivors Of The Sea: Transcriptome response of Skeletonema marinoi to long-term dormancy.</title>
        <authorList>
            <person name="Pinder M.I.M."/>
            <person name="Kourtchenko O."/>
            <person name="Robertson E.K."/>
            <person name="Larsson T."/>
            <person name="Maumus F."/>
            <person name="Osuna-Cruz C.M."/>
            <person name="Vancaester E."/>
            <person name="Stenow R."/>
            <person name="Vandepoele K."/>
            <person name="Ploug H."/>
            <person name="Bruchert V."/>
            <person name="Godhe A."/>
            <person name="Topel M."/>
        </authorList>
    </citation>
    <scope>NUCLEOTIDE SEQUENCE</scope>
    <source>
        <strain evidence="3">R05AC</strain>
    </source>
</reference>
<dbReference type="Proteomes" id="UP001224775">
    <property type="component" value="Unassembled WGS sequence"/>
</dbReference>
<dbReference type="PANTHER" id="PTHR11538:SF104">
    <property type="entry name" value="25S RRNA (URIDINE-N(3))-METHYLTRANSFERASE BMT5-LIKE DOMAIN-CONTAINING PROTEIN"/>
    <property type="match status" value="1"/>
</dbReference>
<comment type="caution">
    <text evidence="3">The sequence shown here is derived from an EMBL/GenBank/DDBJ whole genome shotgun (WGS) entry which is preliminary data.</text>
</comment>
<proteinExistence type="predicted"/>
<evidence type="ECO:0000313" key="4">
    <source>
        <dbReference type="Proteomes" id="UP001224775"/>
    </source>
</evidence>
<organism evidence="3 4">
    <name type="scientific">Skeletonema marinoi</name>
    <dbReference type="NCBI Taxonomy" id="267567"/>
    <lineage>
        <taxon>Eukaryota</taxon>
        <taxon>Sar</taxon>
        <taxon>Stramenopiles</taxon>
        <taxon>Ochrophyta</taxon>
        <taxon>Bacillariophyta</taxon>
        <taxon>Coscinodiscophyceae</taxon>
        <taxon>Thalassiosirophycidae</taxon>
        <taxon>Thalassiosirales</taxon>
        <taxon>Skeletonemataceae</taxon>
        <taxon>Skeletonema</taxon>
        <taxon>Skeletonema marinoi-dohrnii complex</taxon>
    </lineage>
</organism>
<dbReference type="EMBL" id="JATAAI010000011">
    <property type="protein sequence ID" value="KAK1742430.1"/>
    <property type="molecule type" value="Genomic_DNA"/>
</dbReference>
<dbReference type="GO" id="GO:0005737">
    <property type="term" value="C:cytoplasm"/>
    <property type="evidence" value="ECO:0007669"/>
    <property type="project" value="TreeGrafter"/>
</dbReference>
<accession>A0AAD8YCB6</accession>
<sequence>MSSKNESDDGSNDAATTSTFPHRNLDQLYCPTATYLCAIGANPLEEGQLSSPSACIPCAYKVCNFDIALDQEFTKLVPNQRPEQCPRSIKRTKKSADNDDAPTTCVKDGMMGYKRGMNVLTVGDGDFSFSLAVAKLVVSDNSKSGMVVATSYEDLTTLQRVYPAFDDTLNALKSCSTKNIIGYKVDATQLKKTLPPNVIQPSMKFHRICWNFPCTAIGHGQDGQNESMEENKELVRKFMANALQFLDECGEIQIIHKTKPPYNQWDMETVAMEEINKNGNELEFEYKGRLVFDKCNMPPYVPRKALDKKSFPCHDACVYVFGLRRRSVESTIPNNEKADIDLDATTSLDPSSVIPVTTKLIDTLRTKHLALASYKRELRRPSDGNPKKGKKQRKRK</sequence>
<dbReference type="AlphaFoldDB" id="A0AAD8YCB6"/>
<feature type="compositionally biased region" description="Basic and acidic residues" evidence="1">
    <location>
        <begin position="375"/>
        <end position="386"/>
    </location>
</feature>
<evidence type="ECO:0000256" key="1">
    <source>
        <dbReference type="SAM" id="MobiDB-lite"/>
    </source>
</evidence>
<feature type="compositionally biased region" description="Basic residues" evidence="1">
    <location>
        <begin position="387"/>
        <end position="396"/>
    </location>
</feature>
<keyword evidence="4" id="KW-1185">Reference proteome</keyword>
<dbReference type="GO" id="GO:0070042">
    <property type="term" value="F:rRNA (uridine-N3-)-methyltransferase activity"/>
    <property type="evidence" value="ECO:0007669"/>
    <property type="project" value="InterPro"/>
</dbReference>
<name>A0AAD8YCB6_9STRA</name>
<feature type="domain" description="25S rRNA (uridine-N(3))-methyltransferase BMT5-like" evidence="2">
    <location>
        <begin position="120"/>
        <end position="301"/>
    </location>
</feature>
<dbReference type="GO" id="GO:0070475">
    <property type="term" value="P:rRNA base methylation"/>
    <property type="evidence" value="ECO:0007669"/>
    <property type="project" value="InterPro"/>
</dbReference>
<dbReference type="PANTHER" id="PTHR11538">
    <property type="entry name" value="PHENYLALANYL-TRNA SYNTHETASE"/>
    <property type="match status" value="1"/>
</dbReference>
<evidence type="ECO:0000313" key="3">
    <source>
        <dbReference type="EMBL" id="KAK1742430.1"/>
    </source>
</evidence>
<dbReference type="InterPro" id="IPR019446">
    <property type="entry name" value="BMT5-like"/>
</dbReference>
<dbReference type="Pfam" id="PF10354">
    <property type="entry name" value="BMT5-like"/>
    <property type="match status" value="1"/>
</dbReference>
<evidence type="ECO:0000259" key="2">
    <source>
        <dbReference type="Pfam" id="PF10354"/>
    </source>
</evidence>
<gene>
    <name evidence="3" type="ORF">QTG54_006995</name>
</gene>
<protein>
    <submittedName>
        <fullName evidence="3">DUF2431 domain-containing protein</fullName>
    </submittedName>
</protein>
<feature type="region of interest" description="Disordered" evidence="1">
    <location>
        <begin position="375"/>
        <end position="396"/>
    </location>
</feature>